<evidence type="ECO:0000259" key="1">
    <source>
        <dbReference type="Pfam" id="PF13649"/>
    </source>
</evidence>
<dbReference type="Gene3D" id="2.20.130.10">
    <property type="entry name" value="CAC2371-like domains"/>
    <property type="match status" value="1"/>
</dbReference>
<dbReference type="InterPro" id="IPR041698">
    <property type="entry name" value="Methyltransf_25"/>
</dbReference>
<sequence length="243" mass="26644">MQYGPGHAEFYDLVFRDRGKDFAAEARALAGMVRDRAPAARSLLDVACGTGAHLETFREIFDDVAGVELADAMRRVAESRLPGVPLHAGDMRRFDLGRTFDAVVCVGNSVACMPTADDLRAAIARMAGHLAPGGVLVAEPWYFPADFIDGYVDGHQMKADGRVISRITRSVREGDRTRMEVRFTVADREGITDFTEVLHVTLFERHEYEAAFTKAGCSVEFVPALRLANGRPNGPGLFVGVRR</sequence>
<accession>A0ABP7WNZ8</accession>
<reference evidence="3" key="1">
    <citation type="journal article" date="2019" name="Int. J. Syst. Evol. Microbiol.">
        <title>The Global Catalogue of Microorganisms (GCM) 10K type strain sequencing project: providing services to taxonomists for standard genome sequencing and annotation.</title>
        <authorList>
            <consortium name="The Broad Institute Genomics Platform"/>
            <consortium name="The Broad Institute Genome Sequencing Center for Infectious Disease"/>
            <person name="Wu L."/>
            <person name="Ma J."/>
        </authorList>
    </citation>
    <scope>NUCLEOTIDE SEQUENCE [LARGE SCALE GENOMIC DNA]</scope>
    <source>
        <strain evidence="3">JCM 16702</strain>
    </source>
</reference>
<dbReference type="InterPro" id="IPR029063">
    <property type="entry name" value="SAM-dependent_MTases_sf"/>
</dbReference>
<comment type="caution">
    <text evidence="2">The sequence shown here is derived from an EMBL/GenBank/DDBJ whole genome shotgun (WGS) entry which is preliminary data.</text>
</comment>
<evidence type="ECO:0000313" key="3">
    <source>
        <dbReference type="Proteomes" id="UP001500683"/>
    </source>
</evidence>
<dbReference type="CDD" id="cd02440">
    <property type="entry name" value="AdoMet_MTases"/>
    <property type="match status" value="1"/>
</dbReference>
<keyword evidence="3" id="KW-1185">Reference proteome</keyword>
<dbReference type="SUPFAM" id="SSF53335">
    <property type="entry name" value="S-adenosyl-L-methionine-dependent methyltransferases"/>
    <property type="match status" value="1"/>
</dbReference>
<dbReference type="Proteomes" id="UP001500683">
    <property type="component" value="Unassembled WGS sequence"/>
</dbReference>
<dbReference type="RefSeq" id="WP_344954800.1">
    <property type="nucleotide sequence ID" value="NZ_BAAAZG010000047.1"/>
</dbReference>
<organism evidence="2 3">
    <name type="scientific">Actinomadura miaoliensis</name>
    <dbReference type="NCBI Taxonomy" id="430685"/>
    <lineage>
        <taxon>Bacteria</taxon>
        <taxon>Bacillati</taxon>
        <taxon>Actinomycetota</taxon>
        <taxon>Actinomycetes</taxon>
        <taxon>Streptosporangiales</taxon>
        <taxon>Thermomonosporaceae</taxon>
        <taxon>Actinomadura</taxon>
    </lineage>
</organism>
<evidence type="ECO:0000313" key="2">
    <source>
        <dbReference type="EMBL" id="GAA4092506.1"/>
    </source>
</evidence>
<gene>
    <name evidence="2" type="ORF">GCM10022214_62700</name>
</gene>
<feature type="domain" description="Methyltransferase" evidence="1">
    <location>
        <begin position="44"/>
        <end position="134"/>
    </location>
</feature>
<name>A0ABP7WNZ8_9ACTN</name>
<protein>
    <recommendedName>
        <fullName evidence="1">Methyltransferase domain-containing protein</fullName>
    </recommendedName>
</protein>
<dbReference type="EMBL" id="BAAAZG010000047">
    <property type="protein sequence ID" value="GAA4092506.1"/>
    <property type="molecule type" value="Genomic_DNA"/>
</dbReference>
<proteinExistence type="predicted"/>
<dbReference type="Gene3D" id="3.40.50.150">
    <property type="entry name" value="Vaccinia Virus protein VP39"/>
    <property type="match status" value="1"/>
</dbReference>
<dbReference type="Pfam" id="PF13649">
    <property type="entry name" value="Methyltransf_25"/>
    <property type="match status" value="1"/>
</dbReference>